<evidence type="ECO:0000256" key="2">
    <source>
        <dbReference type="ARBA" id="ARBA00022837"/>
    </source>
</evidence>
<proteinExistence type="predicted"/>
<dbReference type="InterPro" id="IPR051111">
    <property type="entry name" value="Ca-binding_regulatory"/>
</dbReference>
<evidence type="ECO:0000256" key="1">
    <source>
        <dbReference type="ARBA" id="ARBA00022737"/>
    </source>
</evidence>
<dbReference type="InterPro" id="IPR018247">
    <property type="entry name" value="EF_Hand_1_Ca_BS"/>
</dbReference>
<name>A0A0L8HMF9_OCTBM</name>
<accession>A0A0L8HMF9</accession>
<dbReference type="SMART" id="SM00054">
    <property type="entry name" value="EFh"/>
    <property type="match status" value="2"/>
</dbReference>
<dbReference type="Gene3D" id="1.10.238.10">
    <property type="entry name" value="EF-hand"/>
    <property type="match status" value="1"/>
</dbReference>
<dbReference type="EMBL" id="KQ417771">
    <property type="protein sequence ID" value="KOF90421.1"/>
    <property type="molecule type" value="Genomic_DNA"/>
</dbReference>
<evidence type="ECO:0000313" key="4">
    <source>
        <dbReference type="EMBL" id="KOF90421.1"/>
    </source>
</evidence>
<dbReference type="AlphaFoldDB" id="A0A0L8HMF9"/>
<dbReference type="PROSITE" id="PS00018">
    <property type="entry name" value="EF_HAND_1"/>
    <property type="match status" value="1"/>
</dbReference>
<reference evidence="4" key="1">
    <citation type="submission" date="2015-07" db="EMBL/GenBank/DDBJ databases">
        <title>MeaNS - Measles Nucleotide Surveillance Program.</title>
        <authorList>
            <person name="Tran T."/>
            <person name="Druce J."/>
        </authorList>
    </citation>
    <scope>NUCLEOTIDE SEQUENCE</scope>
    <source>
        <strain evidence="4">UCB-OBI-ISO-001</strain>
        <tissue evidence="4">Gonad</tissue>
    </source>
</reference>
<dbReference type="PANTHER" id="PTHR46311:SF3">
    <property type="entry name" value="CALCIUM-BINDING PROTEIN 8"/>
    <property type="match status" value="1"/>
</dbReference>
<feature type="domain" description="EF-hand" evidence="3">
    <location>
        <begin position="48"/>
        <end position="83"/>
    </location>
</feature>
<keyword evidence="2" id="KW-0106">Calcium</keyword>
<dbReference type="Pfam" id="PF13499">
    <property type="entry name" value="EF-hand_7"/>
    <property type="match status" value="1"/>
</dbReference>
<dbReference type="STRING" id="37653.A0A0L8HMF9"/>
<sequence length="127" mass="14664">MGSTNLTVDDLQDMQYKKSRELFILCDKEGKGFVNKFDLQRLQPELSLPPEALEQVFDILDDDKNGYLTLKEFTEGFQKCFFKVGGELAEMLACRAKCLAVFRLSLRSEFKFRRGRLCLSSFWGSIN</sequence>
<dbReference type="InterPro" id="IPR002048">
    <property type="entry name" value="EF_hand_dom"/>
</dbReference>
<gene>
    <name evidence="4" type="ORF">OCBIM_22011266mg</name>
</gene>
<keyword evidence="1" id="KW-0677">Repeat</keyword>
<dbReference type="SUPFAM" id="SSF47473">
    <property type="entry name" value="EF-hand"/>
    <property type="match status" value="1"/>
</dbReference>
<dbReference type="GO" id="GO:0005509">
    <property type="term" value="F:calcium ion binding"/>
    <property type="evidence" value="ECO:0007669"/>
    <property type="project" value="InterPro"/>
</dbReference>
<dbReference type="PROSITE" id="PS50222">
    <property type="entry name" value="EF_HAND_2"/>
    <property type="match status" value="1"/>
</dbReference>
<evidence type="ECO:0000259" key="3">
    <source>
        <dbReference type="PROSITE" id="PS50222"/>
    </source>
</evidence>
<protein>
    <recommendedName>
        <fullName evidence="3">EF-hand domain-containing protein</fullName>
    </recommendedName>
</protein>
<dbReference type="InterPro" id="IPR011992">
    <property type="entry name" value="EF-hand-dom_pair"/>
</dbReference>
<dbReference type="GO" id="GO:0032588">
    <property type="term" value="C:trans-Golgi network membrane"/>
    <property type="evidence" value="ECO:0007669"/>
    <property type="project" value="TreeGrafter"/>
</dbReference>
<organism evidence="4">
    <name type="scientific">Octopus bimaculoides</name>
    <name type="common">California two-spotted octopus</name>
    <dbReference type="NCBI Taxonomy" id="37653"/>
    <lineage>
        <taxon>Eukaryota</taxon>
        <taxon>Metazoa</taxon>
        <taxon>Spiralia</taxon>
        <taxon>Lophotrochozoa</taxon>
        <taxon>Mollusca</taxon>
        <taxon>Cephalopoda</taxon>
        <taxon>Coleoidea</taxon>
        <taxon>Octopodiformes</taxon>
        <taxon>Octopoda</taxon>
        <taxon>Incirrata</taxon>
        <taxon>Octopodidae</taxon>
        <taxon>Octopus</taxon>
    </lineage>
</organism>
<dbReference type="PANTHER" id="PTHR46311">
    <property type="entry name" value="CALCIUM-BINDING PROTEIN 8-RELATED"/>
    <property type="match status" value="1"/>
</dbReference>
<dbReference type="OrthoDB" id="9989112at2759"/>